<sequence length="466" mass="52103">MLIVHRIPSTVFYSARSPISIIIQDHEKQATNTSSSFIFDPAATTAMDYQLLSDHDPVVDEASLNGGGSQGAQEHPVRGGGHASKSNSFSGTAMHDPSAFRSRQGSMPPAVGAMGNDFEEVTHFDISSSDFGTSGPKASENDQLQKQNKRFRVRMLLIVAAILTLGIIIVIVVPKKARNQEPEDPLESCIIPYEYFDTQLFAVDFSNVTSSECRDDRTIDTLWNHNMYGGVLVQPSTAANFDNSHMLQQLELYNKRLRGVISFNPLTTTPLDVGLTVDELERLEQIGVRGIRWNLRGYSQAQRGAFYAALKTPEFKDLFKFMQARRWHIDVAQSSLHWRQLLPHLEDTGVRIVVDNFGGPASLNDAGLAAVLDAANSNSRMWIRLSGARNLPLSEGEKRELVDRIIDTVPLTSLLWGSAYSDPDNTGFQFDYADRQREFRSWFPRFSHQLMVLKHNANDVYGFMSN</sequence>
<dbReference type="InterPro" id="IPR032466">
    <property type="entry name" value="Metal_Hydrolase"/>
</dbReference>
<keyword evidence="4" id="KW-1185">Reference proteome</keyword>
<evidence type="ECO:0000313" key="4">
    <source>
        <dbReference type="Proteomes" id="UP000007799"/>
    </source>
</evidence>
<dbReference type="KEGG" id="sre:PTSG_04330"/>
<proteinExistence type="predicted"/>
<keyword evidence="2" id="KW-0472">Membrane</keyword>
<reference evidence="3" key="1">
    <citation type="submission" date="2009-08" db="EMBL/GenBank/DDBJ databases">
        <title>Annotation of Salpingoeca rosetta.</title>
        <authorList>
            <consortium name="The Broad Institute Genome Sequencing Platform"/>
            <person name="Russ C."/>
            <person name="Cuomo C."/>
            <person name="Burger G."/>
            <person name="Gray M.W."/>
            <person name="Holland P.W.H."/>
            <person name="King N."/>
            <person name="Lang F.B.F."/>
            <person name="Roger A.J."/>
            <person name="Ruiz-Trillo I."/>
            <person name="Young S.K."/>
            <person name="Zeng Q."/>
            <person name="Gargeya S."/>
            <person name="Alvarado L."/>
            <person name="Berlin A."/>
            <person name="Chapman S.B."/>
            <person name="Chen Z."/>
            <person name="Freedman E."/>
            <person name="Gellesch M."/>
            <person name="Goldberg J."/>
            <person name="Griggs A."/>
            <person name="Gujja S."/>
            <person name="Heilman E."/>
            <person name="Heiman D."/>
            <person name="Howarth C."/>
            <person name="Mehta T."/>
            <person name="Neiman D."/>
            <person name="Pearson M."/>
            <person name="Roberts A."/>
            <person name="Saif S."/>
            <person name="Shea T."/>
            <person name="Shenoy N."/>
            <person name="Sisk P."/>
            <person name="Stolte C."/>
            <person name="Sykes S."/>
            <person name="White J."/>
            <person name="Yandava C."/>
            <person name="Haas B."/>
            <person name="Nusbaum C."/>
            <person name="Birren B."/>
        </authorList>
    </citation>
    <scope>NUCLEOTIDE SEQUENCE [LARGE SCALE GENOMIC DNA]</scope>
    <source>
        <strain evidence="3">ATCC 50818</strain>
    </source>
</reference>
<keyword evidence="2" id="KW-0812">Transmembrane</keyword>
<evidence type="ECO:0000256" key="2">
    <source>
        <dbReference type="SAM" id="Phobius"/>
    </source>
</evidence>
<dbReference type="PANTHER" id="PTHR35563:SF2">
    <property type="entry name" value="BARREL METAL-DEPENDENT HYDROLASE, PUTATIVE (AFU_ORTHOLOGUE AFUA_1G16240)-RELATED"/>
    <property type="match status" value="1"/>
</dbReference>
<dbReference type="Proteomes" id="UP000007799">
    <property type="component" value="Unassembled WGS sequence"/>
</dbReference>
<dbReference type="AlphaFoldDB" id="F2U886"/>
<accession>F2U886</accession>
<name>F2U886_SALR5</name>
<dbReference type="InterPro" id="IPR052358">
    <property type="entry name" value="Aro_Compnd_Degr_Hydrolases"/>
</dbReference>
<dbReference type="InParanoid" id="F2U886"/>
<feature type="transmembrane region" description="Helical" evidence="2">
    <location>
        <begin position="155"/>
        <end position="173"/>
    </location>
</feature>
<dbReference type="SUPFAM" id="SSF51556">
    <property type="entry name" value="Metallo-dependent hydrolases"/>
    <property type="match status" value="1"/>
</dbReference>
<dbReference type="Gene3D" id="3.20.20.140">
    <property type="entry name" value="Metal-dependent hydrolases"/>
    <property type="match status" value="1"/>
</dbReference>
<dbReference type="EMBL" id="GL832964">
    <property type="protein sequence ID" value="EGD72594.1"/>
    <property type="molecule type" value="Genomic_DNA"/>
</dbReference>
<dbReference type="OrthoDB" id="2135488at2759"/>
<organism evidence="4">
    <name type="scientific">Salpingoeca rosetta (strain ATCC 50818 / BSB-021)</name>
    <dbReference type="NCBI Taxonomy" id="946362"/>
    <lineage>
        <taxon>Eukaryota</taxon>
        <taxon>Choanoflagellata</taxon>
        <taxon>Craspedida</taxon>
        <taxon>Salpingoecidae</taxon>
        <taxon>Salpingoeca</taxon>
    </lineage>
</organism>
<evidence type="ECO:0008006" key="5">
    <source>
        <dbReference type="Google" id="ProtNLM"/>
    </source>
</evidence>
<feature type="region of interest" description="Disordered" evidence="1">
    <location>
        <begin position="58"/>
        <end position="105"/>
    </location>
</feature>
<dbReference type="RefSeq" id="XP_004994417.1">
    <property type="nucleotide sequence ID" value="XM_004994360.1"/>
</dbReference>
<protein>
    <recommendedName>
        <fullName evidence="5">Amidohydrolase-related domain-containing protein</fullName>
    </recommendedName>
</protein>
<dbReference type="PANTHER" id="PTHR35563">
    <property type="entry name" value="BARREL METAL-DEPENDENT HYDROLASE, PUTATIVE (AFU_ORTHOLOGUE AFUA_1G16240)-RELATED"/>
    <property type="match status" value="1"/>
</dbReference>
<evidence type="ECO:0000256" key="1">
    <source>
        <dbReference type="SAM" id="MobiDB-lite"/>
    </source>
</evidence>
<evidence type="ECO:0000313" key="3">
    <source>
        <dbReference type="EMBL" id="EGD72594.1"/>
    </source>
</evidence>
<dbReference type="GeneID" id="16075001"/>
<gene>
    <name evidence="3" type="ORF">PTSG_04330</name>
</gene>
<keyword evidence="2" id="KW-1133">Transmembrane helix</keyword>